<feature type="DNA-binding region" description="H-T-H motif" evidence="2">
    <location>
        <begin position="30"/>
        <end position="49"/>
    </location>
</feature>
<dbReference type="RefSeq" id="WP_218393664.1">
    <property type="nucleotide sequence ID" value="NZ_JAHUZE010000004.1"/>
</dbReference>
<dbReference type="EMBL" id="JAHUZE010000004">
    <property type="protein sequence ID" value="MBV7380457.1"/>
    <property type="molecule type" value="Genomic_DNA"/>
</dbReference>
<dbReference type="PROSITE" id="PS50977">
    <property type="entry name" value="HTH_TETR_2"/>
    <property type="match status" value="1"/>
</dbReference>
<proteinExistence type="predicted"/>
<dbReference type="Pfam" id="PF00440">
    <property type="entry name" value="TetR_N"/>
    <property type="match status" value="1"/>
</dbReference>
<dbReference type="InterPro" id="IPR001647">
    <property type="entry name" value="HTH_TetR"/>
</dbReference>
<dbReference type="InterPro" id="IPR039536">
    <property type="entry name" value="TetR_C_Proteobacteria"/>
</dbReference>
<dbReference type="InterPro" id="IPR050109">
    <property type="entry name" value="HTH-type_TetR-like_transc_reg"/>
</dbReference>
<dbReference type="Proteomes" id="UP000756530">
    <property type="component" value="Unassembled WGS sequence"/>
</dbReference>
<protein>
    <submittedName>
        <fullName evidence="4">TetR/AcrR family transcriptional regulator</fullName>
    </submittedName>
</protein>
<evidence type="ECO:0000313" key="5">
    <source>
        <dbReference type="Proteomes" id="UP000756530"/>
    </source>
</evidence>
<evidence type="ECO:0000256" key="2">
    <source>
        <dbReference type="PROSITE-ProRule" id="PRU00335"/>
    </source>
</evidence>
<organism evidence="4 5">
    <name type="scientific">Maritimibacter dapengensis</name>
    <dbReference type="NCBI Taxonomy" id="2836868"/>
    <lineage>
        <taxon>Bacteria</taxon>
        <taxon>Pseudomonadati</taxon>
        <taxon>Pseudomonadota</taxon>
        <taxon>Alphaproteobacteria</taxon>
        <taxon>Rhodobacterales</taxon>
        <taxon>Roseobacteraceae</taxon>
        <taxon>Maritimibacter</taxon>
    </lineage>
</organism>
<dbReference type="PANTHER" id="PTHR30055">
    <property type="entry name" value="HTH-TYPE TRANSCRIPTIONAL REGULATOR RUTR"/>
    <property type="match status" value="1"/>
</dbReference>
<comment type="caution">
    <text evidence="4">The sequence shown here is derived from an EMBL/GenBank/DDBJ whole genome shotgun (WGS) entry which is preliminary data.</text>
</comment>
<reference evidence="4 5" key="1">
    <citation type="submission" date="2021-05" db="EMBL/GenBank/DDBJ databases">
        <title>Culturable bacteria isolated from Daya Bay.</title>
        <authorList>
            <person name="Zheng W."/>
            <person name="Yu S."/>
            <person name="Huang Y."/>
        </authorList>
    </citation>
    <scope>NUCLEOTIDE SEQUENCE [LARGE SCALE GENOMIC DNA]</scope>
    <source>
        <strain evidence="4 5">DP4N28-5</strain>
    </source>
</reference>
<evidence type="ECO:0000259" key="3">
    <source>
        <dbReference type="PROSITE" id="PS50977"/>
    </source>
</evidence>
<accession>A0ABS6T5E5</accession>
<evidence type="ECO:0000313" key="4">
    <source>
        <dbReference type="EMBL" id="MBV7380457.1"/>
    </source>
</evidence>
<name>A0ABS6T5E5_9RHOB</name>
<feature type="domain" description="HTH tetR-type" evidence="3">
    <location>
        <begin position="7"/>
        <end position="67"/>
    </location>
</feature>
<sequence>MREDKRAMKREMIATAAYALIEERGYAGTSMLAVAKAAKASNETLYNWYGDKLGLFAALVEANAQVVSDALEAERSAHSDPLEALERTGAALCRMVLGPRAIALNRAAAADPTGALGEALARNGRDKVAPLFSGLVRQAIDAGRIKGDAGEIAETFIALLLADTQIRRATHATPPPEPGNCEARAAKATSRICRLFPV</sequence>
<keyword evidence="1 2" id="KW-0238">DNA-binding</keyword>
<evidence type="ECO:0000256" key="1">
    <source>
        <dbReference type="ARBA" id="ARBA00023125"/>
    </source>
</evidence>
<dbReference type="Pfam" id="PF14246">
    <property type="entry name" value="TetR_C_7"/>
    <property type="match status" value="1"/>
</dbReference>
<dbReference type="PANTHER" id="PTHR30055:SF146">
    <property type="entry name" value="HTH-TYPE TRANSCRIPTIONAL DUAL REGULATOR CECR"/>
    <property type="match status" value="1"/>
</dbReference>
<keyword evidence="5" id="KW-1185">Reference proteome</keyword>
<gene>
    <name evidence="4" type="ORF">KJP28_16145</name>
</gene>